<organism evidence="1 2">
    <name type="scientific">Capnocytophaga sputigena</name>
    <dbReference type="NCBI Taxonomy" id="1019"/>
    <lineage>
        <taxon>Bacteria</taxon>
        <taxon>Pseudomonadati</taxon>
        <taxon>Bacteroidota</taxon>
        <taxon>Flavobacteriia</taxon>
        <taxon>Flavobacteriales</taxon>
        <taxon>Flavobacteriaceae</taxon>
        <taxon>Capnocytophaga</taxon>
    </lineage>
</organism>
<proteinExistence type="predicted"/>
<evidence type="ECO:0000313" key="2">
    <source>
        <dbReference type="Proteomes" id="UP000217334"/>
    </source>
</evidence>
<dbReference type="Proteomes" id="UP000217334">
    <property type="component" value="Chromosome"/>
</dbReference>
<evidence type="ECO:0000313" key="1">
    <source>
        <dbReference type="EMBL" id="ATA79332.1"/>
    </source>
</evidence>
<reference evidence="2" key="1">
    <citation type="submission" date="2017-06" db="EMBL/GenBank/DDBJ databases">
        <title>Capnocytophaga spp. assemblies.</title>
        <authorList>
            <person name="Gulvik C.A."/>
        </authorList>
    </citation>
    <scope>NUCLEOTIDE SEQUENCE [LARGE SCALE GENOMIC DNA]</scope>
    <source>
        <strain evidence="2">H4486</strain>
    </source>
</reference>
<name>A0A250F2F6_CAPSP</name>
<sequence length="137" mass="16004">MNKSNNNKFITELRARGLQVTHQEAQNLMNIAIAEHDKAVVMPVLKREKIAHYAILALSYADSLNELMYGIDDTKFSREFKLAFRRLKHFSGEAVKQFKKTMKDDKVLIEAFESYSNDLSEMIYQHLDVINEKYTEQ</sequence>
<dbReference type="RefSeq" id="WP_095901275.1">
    <property type="nucleotide sequence ID" value="NZ_CP022383.1"/>
</dbReference>
<accession>A0A250F2F6</accession>
<dbReference type="AlphaFoldDB" id="A0A250F2F6"/>
<dbReference type="EMBL" id="CP022383">
    <property type="protein sequence ID" value="ATA79332.1"/>
    <property type="molecule type" value="Genomic_DNA"/>
</dbReference>
<gene>
    <name evidence="1" type="ORF">CGC59_06415</name>
</gene>
<protein>
    <submittedName>
        <fullName evidence="1">Uncharacterized protein</fullName>
    </submittedName>
</protein>